<organism evidence="1 2">
    <name type="scientific">Spirosoma foliorum</name>
    <dbReference type="NCBI Taxonomy" id="2710596"/>
    <lineage>
        <taxon>Bacteria</taxon>
        <taxon>Pseudomonadati</taxon>
        <taxon>Bacteroidota</taxon>
        <taxon>Cytophagia</taxon>
        <taxon>Cytophagales</taxon>
        <taxon>Cytophagaceae</taxon>
        <taxon>Spirosoma</taxon>
    </lineage>
</organism>
<dbReference type="Proteomes" id="UP000515369">
    <property type="component" value="Chromosome"/>
</dbReference>
<gene>
    <name evidence="1" type="ORF">H3H32_10875</name>
</gene>
<dbReference type="KEGG" id="sfol:H3H32_10875"/>
<proteinExistence type="predicted"/>
<evidence type="ECO:0000313" key="1">
    <source>
        <dbReference type="EMBL" id="QMW05346.1"/>
    </source>
</evidence>
<keyword evidence="2" id="KW-1185">Reference proteome</keyword>
<name>A0A7G5H2K4_9BACT</name>
<dbReference type="EMBL" id="CP059732">
    <property type="protein sequence ID" value="QMW05346.1"/>
    <property type="molecule type" value="Genomic_DNA"/>
</dbReference>
<protein>
    <submittedName>
        <fullName evidence="1">Uncharacterized protein</fullName>
    </submittedName>
</protein>
<sequence>MVPSDLREPYGPKPYPVDISAMCGLATLKTRPLLETDGKRLQGNYSVSHLLRLILFQTGISSQIVTGMNLYETSDMAAGQTIDGLANPARDSLYQTLINAEFFLNSDGTAMNCYEALGKILHAFPGLRITQLEGIWWIIRTPEASGSWDVWPSGTDTSIHIRRYTNSSLSAPPSSHESIDLNVFTDHLGELRVINEGPETVLQELKNAIRVEQSFGNYRSKLPNGNFLTVDETNLPINWTRALGLTQSTAYRVGTGADTDLFRLHIDGFAGPYLATMPVVTTRIDYRTPSDQAKSAEYTKSLKRTLKGTFWNSGTAGAQIGVIAVCESGDATALYALQEGGSWVRNPTNEQSQAINIRHAYTLDNVEYSTPGPCEINIPMDGLDRVVEIRIGLGAGRALVRNGSVFTGPPTPWIEYANMRMEVATEGLNLDGTQRTIAKPGKVPDGTAQSVVLGDVPDGATPYSRLGTLFTRGISDTPVTTTRWYRPDADITATTPAPKDKGETLLTWLAELVAYQSMFGTSLWDGPLVGRFPYGPHTAVNVEGLSATYTLTRWSWKLREAEQKARGPRIMPTADLSSLDKLNQWQTPDGVIPMNEGDDGNPIEPVFNQPLTPHQQFLKNAILAGIKLPKPQLSPIVPGHLQLTLPAGQRVPTLTVLGNNGFPLGTFLPGFRKAIDLNHLL</sequence>
<evidence type="ECO:0000313" key="2">
    <source>
        <dbReference type="Proteomes" id="UP000515369"/>
    </source>
</evidence>
<accession>A0A7G5H2K4</accession>
<reference evidence="1 2" key="1">
    <citation type="submission" date="2020-07" db="EMBL/GenBank/DDBJ databases">
        <title>Spirosoma foliorum sp. nov., isolated from the leaves on the Nejang mountain Korea, Republic of.</title>
        <authorList>
            <person name="Ho H."/>
            <person name="Lee Y.-J."/>
            <person name="Nurcahyanto D.-A."/>
            <person name="Kim S.-G."/>
        </authorList>
    </citation>
    <scope>NUCLEOTIDE SEQUENCE [LARGE SCALE GENOMIC DNA]</scope>
    <source>
        <strain evidence="1 2">PL0136</strain>
    </source>
</reference>
<dbReference type="RefSeq" id="WP_182462692.1">
    <property type="nucleotide sequence ID" value="NZ_CP059732.1"/>
</dbReference>
<dbReference type="AlphaFoldDB" id="A0A7G5H2K4"/>